<evidence type="ECO:0000313" key="2">
    <source>
        <dbReference type="Proteomes" id="UP001142393"/>
    </source>
</evidence>
<comment type="caution">
    <text evidence="1">The sequence shown here is derived from an EMBL/GenBank/DDBJ whole genome shotgun (WGS) entry which is preliminary data.</text>
</comment>
<sequence>MPLLYTAWALGRVTPTRATGPKKLVTQAGFGPGGQILYGEFKISSPNRKKTLLVVHTRLTDFNFTLRRVDISATISFAISVAFLDRSRRSLGAHNRRICLLRVFNPAALRPLGLPTETWELLFASRGLKLSIAGSNSAAMICSRGKLISFANARAGAGIHIFVSPLLQGLFGCTTYLIVYALAPGRNRIYRIEQDLYFFADCHSTTRTSITQCRGCSCIRLSFGTHIGQALDP</sequence>
<accession>A0A9W8TVJ4</accession>
<reference evidence="1 2" key="1">
    <citation type="journal article" date="2023" name="Proc. Natl. Acad. Sci. U.S.A.">
        <title>A global phylogenomic analysis of the shiitake genus Lentinula.</title>
        <authorList>
            <person name="Sierra-Patev S."/>
            <person name="Min B."/>
            <person name="Naranjo-Ortiz M."/>
            <person name="Looney B."/>
            <person name="Konkel Z."/>
            <person name="Slot J.C."/>
            <person name="Sakamoto Y."/>
            <person name="Steenwyk J.L."/>
            <person name="Rokas A."/>
            <person name="Carro J."/>
            <person name="Camarero S."/>
            <person name="Ferreira P."/>
            <person name="Molpeceres G."/>
            <person name="Ruiz-Duenas F.J."/>
            <person name="Serrano A."/>
            <person name="Henrissat B."/>
            <person name="Drula E."/>
            <person name="Hughes K.W."/>
            <person name="Mata J.L."/>
            <person name="Ishikawa N.K."/>
            <person name="Vargas-Isla R."/>
            <person name="Ushijima S."/>
            <person name="Smith C.A."/>
            <person name="Donoghue J."/>
            <person name="Ahrendt S."/>
            <person name="Andreopoulos W."/>
            <person name="He G."/>
            <person name="LaButti K."/>
            <person name="Lipzen A."/>
            <person name="Ng V."/>
            <person name="Riley R."/>
            <person name="Sandor L."/>
            <person name="Barry K."/>
            <person name="Martinez A.T."/>
            <person name="Xiao Y."/>
            <person name="Gibbons J.G."/>
            <person name="Terashima K."/>
            <person name="Grigoriev I.V."/>
            <person name="Hibbett D."/>
        </authorList>
    </citation>
    <scope>NUCLEOTIDE SEQUENCE [LARGE SCALE GENOMIC DNA]</scope>
    <source>
        <strain evidence="1 2">TFB7810</strain>
    </source>
</reference>
<evidence type="ECO:0000313" key="1">
    <source>
        <dbReference type="EMBL" id="KAJ3741870.1"/>
    </source>
</evidence>
<dbReference type="EMBL" id="JANVFU010000011">
    <property type="protein sequence ID" value="KAJ3741870.1"/>
    <property type="molecule type" value="Genomic_DNA"/>
</dbReference>
<name>A0A9W8TVJ4_9AGAR</name>
<dbReference type="AlphaFoldDB" id="A0A9W8TVJ4"/>
<keyword evidence="2" id="KW-1185">Reference proteome</keyword>
<proteinExistence type="predicted"/>
<protein>
    <submittedName>
        <fullName evidence="1">Uncharacterized protein</fullName>
    </submittedName>
</protein>
<gene>
    <name evidence="1" type="ORF">DFH05DRAFT_260016</name>
</gene>
<organism evidence="1 2">
    <name type="scientific">Lentinula detonsa</name>
    <dbReference type="NCBI Taxonomy" id="2804962"/>
    <lineage>
        <taxon>Eukaryota</taxon>
        <taxon>Fungi</taxon>
        <taxon>Dikarya</taxon>
        <taxon>Basidiomycota</taxon>
        <taxon>Agaricomycotina</taxon>
        <taxon>Agaricomycetes</taxon>
        <taxon>Agaricomycetidae</taxon>
        <taxon>Agaricales</taxon>
        <taxon>Marasmiineae</taxon>
        <taxon>Omphalotaceae</taxon>
        <taxon>Lentinula</taxon>
    </lineage>
</organism>
<dbReference type="Proteomes" id="UP001142393">
    <property type="component" value="Unassembled WGS sequence"/>
</dbReference>